<dbReference type="EC" id="2.4.1.-" evidence="3"/>
<dbReference type="RefSeq" id="WP_354367024.1">
    <property type="nucleotide sequence ID" value="NZ_JBEPLN010000001.1"/>
</dbReference>
<organism evidence="3 4">
    <name type="scientific">Streptococcus porcorum</name>
    <dbReference type="NCBI Taxonomy" id="701526"/>
    <lineage>
        <taxon>Bacteria</taxon>
        <taxon>Bacillati</taxon>
        <taxon>Bacillota</taxon>
        <taxon>Bacilli</taxon>
        <taxon>Lactobacillales</taxon>
        <taxon>Streptococcaceae</taxon>
        <taxon>Streptococcus</taxon>
    </lineage>
</organism>
<accession>A0ABV2JCE1</accession>
<protein>
    <submittedName>
        <fullName evidence="3">Glucosyltransferase</fullName>
        <ecNumber evidence="3">2.4.1.-</ecNumber>
    </submittedName>
</protein>
<keyword evidence="3" id="KW-0687">Ribonucleoprotein</keyword>
<evidence type="ECO:0000259" key="2">
    <source>
        <dbReference type="Pfam" id="PF00535"/>
    </source>
</evidence>
<evidence type="ECO:0000256" key="1">
    <source>
        <dbReference type="SAM" id="Coils"/>
    </source>
</evidence>
<evidence type="ECO:0000313" key="3">
    <source>
        <dbReference type="EMBL" id="MET3633440.1"/>
    </source>
</evidence>
<name>A0ABV2JCE1_9STRE</name>
<dbReference type="GO" id="GO:0005840">
    <property type="term" value="C:ribosome"/>
    <property type="evidence" value="ECO:0007669"/>
    <property type="project" value="UniProtKB-KW"/>
</dbReference>
<dbReference type="InterPro" id="IPR029044">
    <property type="entry name" value="Nucleotide-diphossugar_trans"/>
</dbReference>
<dbReference type="Proteomes" id="UP001549037">
    <property type="component" value="Unassembled WGS sequence"/>
</dbReference>
<feature type="domain" description="Glycosyltransferase 2-like" evidence="2">
    <location>
        <begin position="4"/>
        <end position="114"/>
    </location>
</feature>
<sequence>MKVSVICTNFNKGEWIREAVESFCQQKTTFPYEIIVVDDASTDESPALINKLAETYPNLIRPFFNKQNKGIAKTWIDICKEARGEYIARCDGDDYWIDPYKLQKQVDLLEQTPDSKWSNTDFDMVDAKGQTIHKDVLANRIIPFMDSFEKMLVYKGMTMASTWLVDTKLMLEVNKQIALDTADDTFNIQLELFKRTKLTFLPDSTTVYRMDDESDSRTQDFGKLERRFTKLLETQKEYSQTLSTDTAKEVIELLLQRNHEFELSLVKQEYPNSQLPNQFVTIYWSSDGQFSENHRLQYPLKKTDQLEFQIPEEATYLRLDLSELPSYYQYISLVDGEFCTELAPVSTNAIEIDGAYYFTEVDPYLIFRTDKFYGNRFRLSYQMFNVDSIFKEDFLVNRLVREYSQSKDKIKQLEHYQSDFVNLKRERDEFKRQVEELIVRYHSVIYSRRWIIPTKIINLFRRKK</sequence>
<dbReference type="SUPFAM" id="SSF53448">
    <property type="entry name" value="Nucleotide-diphospho-sugar transferases"/>
    <property type="match status" value="1"/>
</dbReference>
<evidence type="ECO:0000313" key="4">
    <source>
        <dbReference type="Proteomes" id="UP001549037"/>
    </source>
</evidence>
<keyword evidence="1" id="KW-0175">Coiled coil</keyword>
<keyword evidence="3" id="KW-0328">Glycosyltransferase</keyword>
<keyword evidence="3" id="KW-0689">Ribosomal protein</keyword>
<feature type="coiled-coil region" evidence="1">
    <location>
        <begin position="396"/>
        <end position="440"/>
    </location>
</feature>
<proteinExistence type="predicted"/>
<dbReference type="PANTHER" id="PTHR22916">
    <property type="entry name" value="GLYCOSYLTRANSFERASE"/>
    <property type="match status" value="1"/>
</dbReference>
<reference evidence="3 4" key="1">
    <citation type="submission" date="2024-06" db="EMBL/GenBank/DDBJ databases">
        <title>Genomic Encyclopedia of Type Strains, Phase IV (KMG-IV): sequencing the most valuable type-strain genomes for metagenomic binning, comparative biology and taxonomic classification.</title>
        <authorList>
            <person name="Goeker M."/>
        </authorList>
    </citation>
    <scope>NUCLEOTIDE SEQUENCE [LARGE SCALE GENOMIC DNA]</scope>
    <source>
        <strain evidence="3 4">DSM 28302</strain>
    </source>
</reference>
<dbReference type="PANTHER" id="PTHR22916:SF3">
    <property type="entry name" value="UDP-GLCNAC:BETAGAL BETA-1,3-N-ACETYLGLUCOSAMINYLTRANSFERASE-LIKE PROTEIN 1"/>
    <property type="match status" value="1"/>
</dbReference>
<dbReference type="InterPro" id="IPR001173">
    <property type="entry name" value="Glyco_trans_2-like"/>
</dbReference>
<dbReference type="EMBL" id="JBEPLN010000001">
    <property type="protein sequence ID" value="MET3633440.1"/>
    <property type="molecule type" value="Genomic_DNA"/>
</dbReference>
<keyword evidence="4" id="KW-1185">Reference proteome</keyword>
<dbReference type="GO" id="GO:0016757">
    <property type="term" value="F:glycosyltransferase activity"/>
    <property type="evidence" value="ECO:0007669"/>
    <property type="project" value="UniProtKB-KW"/>
</dbReference>
<comment type="caution">
    <text evidence="3">The sequence shown here is derived from an EMBL/GenBank/DDBJ whole genome shotgun (WGS) entry which is preliminary data.</text>
</comment>
<keyword evidence="3" id="KW-0808">Transferase</keyword>
<dbReference type="Pfam" id="PF00535">
    <property type="entry name" value="Glycos_transf_2"/>
    <property type="match status" value="1"/>
</dbReference>
<dbReference type="Gene3D" id="3.90.550.10">
    <property type="entry name" value="Spore Coat Polysaccharide Biosynthesis Protein SpsA, Chain A"/>
    <property type="match status" value="1"/>
</dbReference>
<gene>
    <name evidence="3" type="ORF">ABID28_000070</name>
</gene>